<feature type="non-terminal residue" evidence="2">
    <location>
        <position position="1"/>
    </location>
</feature>
<protein>
    <recommendedName>
        <fullName evidence="1">Retrovirus-related Pol polyprotein from transposon TNT 1-94-like beta-barrel domain-containing protein</fullName>
    </recommendedName>
</protein>
<feature type="domain" description="Retrovirus-related Pol polyprotein from transposon TNT 1-94-like beta-barrel" evidence="1">
    <location>
        <begin position="129"/>
        <end position="174"/>
    </location>
</feature>
<reference evidence="2" key="1">
    <citation type="submission" date="2019-12" db="EMBL/GenBank/DDBJ databases">
        <authorList>
            <person name="Scholes J."/>
        </authorList>
    </citation>
    <scope>NUCLEOTIDE SEQUENCE</scope>
</reference>
<evidence type="ECO:0000313" key="3">
    <source>
        <dbReference type="Proteomes" id="UP001153555"/>
    </source>
</evidence>
<dbReference type="InterPro" id="IPR054722">
    <property type="entry name" value="PolX-like_BBD"/>
</dbReference>
<dbReference type="EMBL" id="CACSLK010025823">
    <property type="protein sequence ID" value="CAA0824991.1"/>
    <property type="molecule type" value="Genomic_DNA"/>
</dbReference>
<name>A0A9N7N9G3_STRHE</name>
<proteinExistence type="predicted"/>
<dbReference type="OrthoDB" id="1739364at2759"/>
<accession>A0A9N7N9G3</accession>
<evidence type="ECO:0000313" key="2">
    <source>
        <dbReference type="EMBL" id="CAA0824991.1"/>
    </source>
</evidence>
<organism evidence="2 3">
    <name type="scientific">Striga hermonthica</name>
    <name type="common">Purple witchweed</name>
    <name type="synonym">Buchnera hermonthica</name>
    <dbReference type="NCBI Taxonomy" id="68872"/>
    <lineage>
        <taxon>Eukaryota</taxon>
        <taxon>Viridiplantae</taxon>
        <taxon>Streptophyta</taxon>
        <taxon>Embryophyta</taxon>
        <taxon>Tracheophyta</taxon>
        <taxon>Spermatophyta</taxon>
        <taxon>Magnoliopsida</taxon>
        <taxon>eudicotyledons</taxon>
        <taxon>Gunneridae</taxon>
        <taxon>Pentapetalae</taxon>
        <taxon>asterids</taxon>
        <taxon>lamiids</taxon>
        <taxon>Lamiales</taxon>
        <taxon>Orobanchaceae</taxon>
        <taxon>Buchnereae</taxon>
        <taxon>Striga</taxon>
    </lineage>
</organism>
<dbReference type="AlphaFoldDB" id="A0A9N7N9G3"/>
<feature type="non-terminal residue" evidence="2">
    <location>
        <position position="184"/>
    </location>
</feature>
<gene>
    <name evidence="2" type="ORF">SHERM_21821</name>
</gene>
<dbReference type="Pfam" id="PF22936">
    <property type="entry name" value="Pol_BBD"/>
    <property type="match status" value="1"/>
</dbReference>
<dbReference type="Proteomes" id="UP001153555">
    <property type="component" value="Unassembled WGS sequence"/>
</dbReference>
<evidence type="ECO:0000259" key="1">
    <source>
        <dbReference type="Pfam" id="PF22936"/>
    </source>
</evidence>
<comment type="caution">
    <text evidence="2">The sequence shown here is derived from an EMBL/GenBank/DDBJ whole genome shotgun (WGS) entry which is preliminary data.</text>
</comment>
<keyword evidence="3" id="KW-1185">Reference proteome</keyword>
<sequence>RGVNLHGRPSKNVFDRIVKSTVSKPLYPKSPLKVHSFMQKSVNKTHHNIVLICHYCGVTGHIRPKCCKIQHDVCIGNVRGWNQSGIPVKVHAGTQPNNRVKTHQVWVAKKSFNCFTFVLSLRTFLKGKWYLDSGCSRHMTGEPSYLMNIQPGSNREVTFGDGVSNKVIGTGCLNLGGIPKLSDV</sequence>